<organism evidence="6 7">
    <name type="scientific">Dehalogenimonas formicexedens</name>
    <dbReference type="NCBI Taxonomy" id="1839801"/>
    <lineage>
        <taxon>Bacteria</taxon>
        <taxon>Bacillati</taxon>
        <taxon>Chloroflexota</taxon>
        <taxon>Dehalococcoidia</taxon>
        <taxon>Dehalococcoidales</taxon>
        <taxon>Dehalococcoidaceae</taxon>
        <taxon>Dehalogenimonas</taxon>
    </lineage>
</organism>
<dbReference type="Gene3D" id="3.40.50.2300">
    <property type="match status" value="1"/>
</dbReference>
<evidence type="ECO:0000259" key="5">
    <source>
        <dbReference type="PROSITE" id="PS51755"/>
    </source>
</evidence>
<dbReference type="SMART" id="SM00448">
    <property type="entry name" value="REC"/>
    <property type="match status" value="1"/>
</dbReference>
<evidence type="ECO:0000313" key="6">
    <source>
        <dbReference type="EMBL" id="APV44315.1"/>
    </source>
</evidence>
<dbReference type="CDD" id="cd00383">
    <property type="entry name" value="trans_reg_C"/>
    <property type="match status" value="1"/>
</dbReference>
<gene>
    <name evidence="6" type="ORF">Dform_00974</name>
</gene>
<evidence type="ECO:0000256" key="2">
    <source>
        <dbReference type="PROSITE-ProRule" id="PRU00169"/>
    </source>
</evidence>
<accession>A0A1P8F7B4</accession>
<keyword evidence="2" id="KW-0597">Phosphoprotein</keyword>
<feature type="domain" description="OmpR/PhoB-type" evidence="5">
    <location>
        <begin position="126"/>
        <end position="225"/>
    </location>
</feature>
<dbReference type="SUPFAM" id="SSF52172">
    <property type="entry name" value="CheY-like"/>
    <property type="match status" value="1"/>
</dbReference>
<evidence type="ECO:0000256" key="3">
    <source>
        <dbReference type="PROSITE-ProRule" id="PRU01091"/>
    </source>
</evidence>
<name>A0A1P8F7B4_9CHLR</name>
<dbReference type="PROSITE" id="PS50110">
    <property type="entry name" value="RESPONSE_REGULATORY"/>
    <property type="match status" value="1"/>
</dbReference>
<dbReference type="RefSeq" id="WP_076004012.1">
    <property type="nucleotide sequence ID" value="NZ_CP018258.1"/>
</dbReference>
<reference evidence="7" key="1">
    <citation type="submission" date="2016-11" db="EMBL/GenBank/DDBJ databases">
        <title>Dehalogenimonas formicexedens sp. nov., a chlorinated alkane respiring bacterium isolated from contaminated groundwater.</title>
        <authorList>
            <person name="Key T.A."/>
            <person name="Bowman K.S."/>
            <person name="Lee I."/>
            <person name="Chun J."/>
            <person name="Albuquerque L."/>
            <person name="da Costa M.S."/>
            <person name="Rainey F.A."/>
            <person name="Moe W.M."/>
        </authorList>
    </citation>
    <scope>NUCLEOTIDE SEQUENCE [LARGE SCALE GENOMIC DNA]</scope>
    <source>
        <strain evidence="7">NSZ-14</strain>
    </source>
</reference>
<dbReference type="SMART" id="SM00862">
    <property type="entry name" value="Trans_reg_C"/>
    <property type="match status" value="1"/>
</dbReference>
<dbReference type="InterPro" id="IPR016032">
    <property type="entry name" value="Sig_transdc_resp-reg_C-effctor"/>
</dbReference>
<feature type="domain" description="Response regulatory" evidence="4">
    <location>
        <begin position="2"/>
        <end position="117"/>
    </location>
</feature>
<dbReference type="InterPro" id="IPR001867">
    <property type="entry name" value="OmpR/PhoB-type_DNA-bd"/>
</dbReference>
<proteinExistence type="predicted"/>
<dbReference type="InterPro" id="IPR011006">
    <property type="entry name" value="CheY-like_superfamily"/>
</dbReference>
<dbReference type="GO" id="GO:0032993">
    <property type="term" value="C:protein-DNA complex"/>
    <property type="evidence" value="ECO:0007669"/>
    <property type="project" value="TreeGrafter"/>
</dbReference>
<protein>
    <submittedName>
        <fullName evidence="6">Two-component system, OmpR family, KDP operon response regulator KdpE</fullName>
    </submittedName>
</protein>
<dbReference type="EMBL" id="CP018258">
    <property type="protein sequence ID" value="APV44315.1"/>
    <property type="molecule type" value="Genomic_DNA"/>
</dbReference>
<keyword evidence="1 3" id="KW-0238">DNA-binding</keyword>
<dbReference type="KEGG" id="dfo:Dform_00974"/>
<dbReference type="OrthoDB" id="9802426at2"/>
<dbReference type="GO" id="GO:0006355">
    <property type="term" value="P:regulation of DNA-templated transcription"/>
    <property type="evidence" value="ECO:0007669"/>
    <property type="project" value="InterPro"/>
</dbReference>
<dbReference type="AlphaFoldDB" id="A0A1P8F7B4"/>
<sequence length="231" mass="25837">MKVLMIEDDAQIVDSVAWAFRMRWPDVEFTSTDSGERGASLAKETRPDLVILDLGLPDIPGFEVLKNIRQFSTMPIIILTARKDEFDIVKALEAGADDYLVKPFRQMELLSRIKALLRRSASPAPESTMSVGELKLSPATGVLHYQNKEIPLTRTEEIIVSKLMQSAGGVVTYTALAEALWNDYYPDCVAALRVYIRQLRQKIEADVDNPKVILNKHGVGYMLANSARPTE</sequence>
<dbReference type="Pfam" id="PF00072">
    <property type="entry name" value="Response_reg"/>
    <property type="match status" value="1"/>
</dbReference>
<keyword evidence="7" id="KW-1185">Reference proteome</keyword>
<evidence type="ECO:0000259" key="4">
    <source>
        <dbReference type="PROSITE" id="PS50110"/>
    </source>
</evidence>
<dbReference type="Gene3D" id="6.10.250.690">
    <property type="match status" value="1"/>
</dbReference>
<dbReference type="Pfam" id="PF00486">
    <property type="entry name" value="Trans_reg_C"/>
    <property type="match status" value="1"/>
</dbReference>
<dbReference type="PANTHER" id="PTHR48111">
    <property type="entry name" value="REGULATOR OF RPOS"/>
    <property type="match status" value="1"/>
</dbReference>
<feature type="DNA-binding region" description="OmpR/PhoB-type" evidence="3">
    <location>
        <begin position="126"/>
        <end position="225"/>
    </location>
</feature>
<feature type="modified residue" description="4-aspartylphosphate" evidence="2">
    <location>
        <position position="53"/>
    </location>
</feature>
<dbReference type="Gene3D" id="1.10.10.10">
    <property type="entry name" value="Winged helix-like DNA-binding domain superfamily/Winged helix DNA-binding domain"/>
    <property type="match status" value="1"/>
</dbReference>
<evidence type="ECO:0000256" key="1">
    <source>
        <dbReference type="ARBA" id="ARBA00023125"/>
    </source>
</evidence>
<dbReference type="InterPro" id="IPR036388">
    <property type="entry name" value="WH-like_DNA-bd_sf"/>
</dbReference>
<dbReference type="InterPro" id="IPR039420">
    <property type="entry name" value="WalR-like"/>
</dbReference>
<dbReference type="STRING" id="1839801.Dform_00974"/>
<dbReference type="GO" id="GO:0000156">
    <property type="term" value="F:phosphorelay response regulator activity"/>
    <property type="evidence" value="ECO:0007669"/>
    <property type="project" value="TreeGrafter"/>
</dbReference>
<dbReference type="GO" id="GO:0005829">
    <property type="term" value="C:cytosol"/>
    <property type="evidence" value="ECO:0007669"/>
    <property type="project" value="TreeGrafter"/>
</dbReference>
<dbReference type="Proteomes" id="UP000185934">
    <property type="component" value="Chromosome"/>
</dbReference>
<dbReference type="InterPro" id="IPR001789">
    <property type="entry name" value="Sig_transdc_resp-reg_receiver"/>
</dbReference>
<dbReference type="GO" id="GO:0000976">
    <property type="term" value="F:transcription cis-regulatory region binding"/>
    <property type="evidence" value="ECO:0007669"/>
    <property type="project" value="TreeGrafter"/>
</dbReference>
<dbReference type="PROSITE" id="PS51755">
    <property type="entry name" value="OMPR_PHOB"/>
    <property type="match status" value="1"/>
</dbReference>
<dbReference type="SUPFAM" id="SSF46894">
    <property type="entry name" value="C-terminal effector domain of the bipartite response regulators"/>
    <property type="match status" value="1"/>
</dbReference>
<dbReference type="PANTHER" id="PTHR48111:SF50">
    <property type="entry name" value="KDP OPERON TRANSCRIPTIONAL REGULATORY PROTEIN KDPE"/>
    <property type="match status" value="1"/>
</dbReference>
<evidence type="ECO:0000313" key="7">
    <source>
        <dbReference type="Proteomes" id="UP000185934"/>
    </source>
</evidence>